<proteinExistence type="predicted"/>
<dbReference type="AlphaFoldDB" id="A0AAW1J7Q9"/>
<protein>
    <submittedName>
        <fullName evidence="1">Uncharacterized protein</fullName>
    </submittedName>
</protein>
<comment type="caution">
    <text evidence="1">The sequence shown here is derived from an EMBL/GenBank/DDBJ whole genome shotgun (WGS) entry which is preliminary data.</text>
</comment>
<organism evidence="1 2">
    <name type="scientific">Saponaria officinalis</name>
    <name type="common">Common soapwort</name>
    <name type="synonym">Lychnis saponaria</name>
    <dbReference type="NCBI Taxonomy" id="3572"/>
    <lineage>
        <taxon>Eukaryota</taxon>
        <taxon>Viridiplantae</taxon>
        <taxon>Streptophyta</taxon>
        <taxon>Embryophyta</taxon>
        <taxon>Tracheophyta</taxon>
        <taxon>Spermatophyta</taxon>
        <taxon>Magnoliopsida</taxon>
        <taxon>eudicotyledons</taxon>
        <taxon>Gunneridae</taxon>
        <taxon>Pentapetalae</taxon>
        <taxon>Caryophyllales</taxon>
        <taxon>Caryophyllaceae</taxon>
        <taxon>Caryophylleae</taxon>
        <taxon>Saponaria</taxon>
    </lineage>
</organism>
<name>A0AAW1J7Q9_SAPOF</name>
<reference evidence="1" key="1">
    <citation type="submission" date="2024-03" db="EMBL/GenBank/DDBJ databases">
        <title>WGS assembly of Saponaria officinalis var. Norfolk2.</title>
        <authorList>
            <person name="Jenkins J."/>
            <person name="Shu S."/>
            <person name="Grimwood J."/>
            <person name="Barry K."/>
            <person name="Goodstein D."/>
            <person name="Schmutz J."/>
            <person name="Leebens-Mack J."/>
            <person name="Osbourn A."/>
        </authorList>
    </citation>
    <scope>NUCLEOTIDE SEQUENCE [LARGE SCALE GENOMIC DNA]</scope>
    <source>
        <strain evidence="1">JIC</strain>
    </source>
</reference>
<accession>A0AAW1J7Q9</accession>
<sequence length="103" mass="12079">MFNAEKDGILFARFYLVLKMNYSINEEEPNRAHKPLRSELLAFSTRPEVHPGHHLSHWTSVFCMKGISFVFYLYPTLPRNHSYGLTPFFFINLVTLTFSSHLL</sequence>
<gene>
    <name evidence="1" type="ORF">RND81_08G087400</name>
</gene>
<dbReference type="Proteomes" id="UP001443914">
    <property type="component" value="Unassembled WGS sequence"/>
</dbReference>
<evidence type="ECO:0000313" key="2">
    <source>
        <dbReference type="Proteomes" id="UP001443914"/>
    </source>
</evidence>
<dbReference type="EMBL" id="JBDFQZ010000008">
    <property type="protein sequence ID" value="KAK9698186.1"/>
    <property type="molecule type" value="Genomic_DNA"/>
</dbReference>
<keyword evidence="2" id="KW-1185">Reference proteome</keyword>
<evidence type="ECO:0000313" key="1">
    <source>
        <dbReference type="EMBL" id="KAK9698186.1"/>
    </source>
</evidence>